<keyword evidence="3" id="KW-0934">Plastid</keyword>
<dbReference type="AlphaFoldDB" id="A0A8T2UIW3"/>
<proteinExistence type="inferred from homology"/>
<dbReference type="GO" id="GO:0016887">
    <property type="term" value="F:ATP hydrolysis activity"/>
    <property type="evidence" value="ECO:0007669"/>
    <property type="project" value="InterPro"/>
</dbReference>
<comment type="cofactor">
    <cofactor evidence="7">
        <name>Mg(2+)</name>
        <dbReference type="ChEBI" id="CHEBI:18420"/>
    </cofactor>
    <text evidence="7">Binds 1 Mg(2+) ion per subunit.</text>
</comment>
<organism evidence="9 10">
    <name type="scientific">Ceratopteris richardii</name>
    <name type="common">Triangle waterfern</name>
    <dbReference type="NCBI Taxonomy" id="49495"/>
    <lineage>
        <taxon>Eukaryota</taxon>
        <taxon>Viridiplantae</taxon>
        <taxon>Streptophyta</taxon>
        <taxon>Embryophyta</taxon>
        <taxon>Tracheophyta</taxon>
        <taxon>Polypodiopsida</taxon>
        <taxon>Polypodiidae</taxon>
        <taxon>Polypodiales</taxon>
        <taxon>Pteridineae</taxon>
        <taxon>Pteridaceae</taxon>
        <taxon>Parkerioideae</taxon>
        <taxon>Ceratopteris</taxon>
    </lineage>
</organism>
<protein>
    <recommendedName>
        <fullName evidence="7">Vesicle-fusing ATPase</fullName>
        <ecNumber evidence="7">3.6.4.6</ecNumber>
    </recommendedName>
</protein>
<dbReference type="EMBL" id="CM035412">
    <property type="protein sequence ID" value="KAH7433459.1"/>
    <property type="molecule type" value="Genomic_DNA"/>
</dbReference>
<dbReference type="InterPro" id="IPR003593">
    <property type="entry name" value="AAA+_ATPase"/>
</dbReference>
<dbReference type="FunFam" id="3.40.50.300:FF:000187">
    <property type="entry name" value="Vesicular-fusion ATPase SEC18"/>
    <property type="match status" value="1"/>
</dbReference>
<dbReference type="PANTHER" id="PTHR23078:SF3">
    <property type="entry name" value="VESICLE-FUSING ATPASE"/>
    <property type="match status" value="1"/>
</dbReference>
<dbReference type="InterPro" id="IPR004201">
    <property type="entry name" value="Cdc48_dom2"/>
</dbReference>
<keyword evidence="10" id="KW-1185">Reference proteome</keyword>
<keyword evidence="2 7" id="KW-0813">Transport</keyword>
<dbReference type="InterPro" id="IPR003959">
    <property type="entry name" value="ATPase_AAA_core"/>
</dbReference>
<comment type="similarity">
    <text evidence="1 7">Belongs to the AAA ATPase family.</text>
</comment>
<sequence length="750" mass="82774">MASAFRRPMPGFRDTGATSTDLSLIVGNTPDASLAFTNYAYISARQASLFQHGYALVSSPSGASVVFNVESHQALEEGVLALNLIQRKFLKVSQRDQVKVSSFRPFDAGFKLVVLTFEVDFARARGKAEEMDAIAFGKHLLKMFNNQVFTVGQLVLVEYMGTHYTLTVTQTVLDGQTESESATRGILLKTTTFLFESVPTTGIKFINQRGGASSNLFKQKDFNFQKLGIGGLDLEFQDIFRRAFASRVFPAHVIRKLGINPVKGLLLWGPPGTGKTLIARQIGKMLNGREPKVVNGPEVLSKFVGETEKNIRDLFADAESDQKTRGDQSDLHIIIFDEIDAICKSRGSTRDGTGVHDSIVNQLLTKIDGVEALNNILLIGMTNRKDLLDEALLRPGRFEVQIEIGLPDEKGRVQILQIHSSKMKENSFLAPDVNLEELAARTKNFSGAELEGLVKSAVSFALNRQISLDDLSKPLDEDNIKVTMDDFLHALDEVKPAFGAAINSLEMCRLNGMLDCGERHKHIQESLMTLVEQVKGSDRNPLLTCLLEGPRGSGKTAMAATIGIDSEFPFVKIVSAENMVGYSESSKCAMITKVFEDAYKSPLSIIILDEIERLLEYVNIGPRFSNLVLQTLLVLLKRLPPKGRRLLVIGTTAAADVLNEMGMIDVFNKSLHVPELKSEDIRRVLAYLNVFSSSDLETAITALHQLSIKKLLMVVDMAAQGEFKEHADVVYSGQKKIDITIFYDCLSDLT</sequence>
<dbReference type="EMBL" id="CM035412">
    <property type="protein sequence ID" value="KAH7433455.1"/>
    <property type="molecule type" value="Genomic_DNA"/>
</dbReference>
<feature type="domain" description="AAA+ ATPase" evidence="8">
    <location>
        <begin position="261"/>
        <end position="408"/>
    </location>
</feature>
<dbReference type="FunFam" id="1.10.8.60:FF:000049">
    <property type="entry name" value="Vesicle-fusing ATPase"/>
    <property type="match status" value="1"/>
</dbReference>
<dbReference type="InterPro" id="IPR003960">
    <property type="entry name" value="ATPase_AAA_CS"/>
</dbReference>
<evidence type="ECO:0000259" key="8">
    <source>
        <dbReference type="SMART" id="SM00382"/>
    </source>
</evidence>
<dbReference type="GO" id="GO:0035494">
    <property type="term" value="P:SNARE complex disassembly"/>
    <property type="evidence" value="ECO:0007669"/>
    <property type="project" value="InterPro"/>
</dbReference>
<dbReference type="OrthoDB" id="9982946at2759"/>
<feature type="domain" description="AAA+ ATPase" evidence="8">
    <location>
        <begin position="541"/>
        <end position="677"/>
    </location>
</feature>
<keyword evidence="6 7" id="KW-0653">Protein transport</keyword>
<comment type="caution">
    <text evidence="9">The sequence shown here is derived from an EMBL/GenBank/DDBJ whole genome shotgun (WGS) entry which is preliminary data.</text>
</comment>
<evidence type="ECO:0000256" key="2">
    <source>
        <dbReference type="ARBA" id="ARBA00022448"/>
    </source>
</evidence>
<dbReference type="InterPro" id="IPR027417">
    <property type="entry name" value="P-loop_NTPase"/>
</dbReference>
<keyword evidence="7" id="KW-0378">Hydrolase</keyword>
<dbReference type="SUPFAM" id="SSF50692">
    <property type="entry name" value="ADC-like"/>
    <property type="match status" value="1"/>
</dbReference>
<dbReference type="PROSITE" id="PS00674">
    <property type="entry name" value="AAA"/>
    <property type="match status" value="1"/>
</dbReference>
<dbReference type="EC" id="3.6.4.6" evidence="7"/>
<reference evidence="9" key="1">
    <citation type="submission" date="2021-08" db="EMBL/GenBank/DDBJ databases">
        <title>WGS assembly of Ceratopteris richardii.</title>
        <authorList>
            <person name="Marchant D.B."/>
            <person name="Chen G."/>
            <person name="Jenkins J."/>
            <person name="Shu S."/>
            <person name="Leebens-Mack J."/>
            <person name="Grimwood J."/>
            <person name="Schmutz J."/>
            <person name="Soltis P."/>
            <person name="Soltis D."/>
            <person name="Chen Z.-H."/>
        </authorList>
    </citation>
    <scope>NUCLEOTIDE SEQUENCE</scope>
    <source>
        <strain evidence="9">Whitten #5841</strain>
        <tissue evidence="9">Leaf</tissue>
    </source>
</reference>
<keyword evidence="7" id="KW-0460">Magnesium</keyword>
<evidence type="ECO:0000256" key="6">
    <source>
        <dbReference type="ARBA" id="ARBA00022927"/>
    </source>
</evidence>
<dbReference type="OMA" id="CFDNEIA"/>
<dbReference type="Gene3D" id="3.40.50.300">
    <property type="entry name" value="P-loop containing nucleotide triphosphate hydrolases"/>
    <property type="match status" value="2"/>
</dbReference>
<keyword evidence="7" id="KW-0931">ER-Golgi transport</keyword>
<comment type="function">
    <text evidence="7">Required for vesicle-mediated transport. Catalyzes the fusion of transport vesicles within the Golgi cisternae. Is also required for transport from the endoplasmic reticulum to the Golgi stack. Seems to function as a fusion protein required for the delivery of cargo proteins to all compartments of the Golgi stack independent of vesicle origin.</text>
</comment>
<dbReference type="Pfam" id="PF00004">
    <property type="entry name" value="AAA"/>
    <property type="match status" value="2"/>
</dbReference>
<dbReference type="GO" id="GO:0005795">
    <property type="term" value="C:Golgi stack"/>
    <property type="evidence" value="ECO:0007669"/>
    <property type="project" value="TreeGrafter"/>
</dbReference>
<dbReference type="Gene3D" id="3.10.330.10">
    <property type="match status" value="1"/>
</dbReference>
<accession>A0A8T2UIW3</accession>
<dbReference type="GO" id="GO:0005524">
    <property type="term" value="F:ATP binding"/>
    <property type="evidence" value="ECO:0007669"/>
    <property type="project" value="UniProtKB-UniRule"/>
</dbReference>
<dbReference type="SUPFAM" id="SSF52540">
    <property type="entry name" value="P-loop containing nucleoside triphosphate hydrolases"/>
    <property type="match status" value="2"/>
</dbReference>
<evidence type="ECO:0000256" key="4">
    <source>
        <dbReference type="ARBA" id="ARBA00022741"/>
    </source>
</evidence>
<comment type="subcellular location">
    <subcellularLocation>
        <location evidence="7">Cytoplasm</location>
    </subcellularLocation>
</comment>
<dbReference type="SUPFAM" id="SSF54585">
    <property type="entry name" value="Cdc48 domain 2-like"/>
    <property type="match status" value="1"/>
</dbReference>
<keyword evidence="4 7" id="KW-0547">Nucleotide-binding</keyword>
<dbReference type="GO" id="GO:0006891">
    <property type="term" value="P:intra-Golgi vesicle-mediated transport"/>
    <property type="evidence" value="ECO:0007669"/>
    <property type="project" value="TreeGrafter"/>
</dbReference>
<dbReference type="InterPro" id="IPR009010">
    <property type="entry name" value="Asp_de-COase-like_dom_sf"/>
</dbReference>
<dbReference type="InterPro" id="IPR029067">
    <property type="entry name" value="CDC48_domain_2-like_sf"/>
</dbReference>
<evidence type="ECO:0000256" key="1">
    <source>
        <dbReference type="ARBA" id="ARBA00006914"/>
    </source>
</evidence>
<dbReference type="FunFam" id="3.40.50.300:FF:000166">
    <property type="entry name" value="vesicle-fusing ATPase isoform X1"/>
    <property type="match status" value="1"/>
</dbReference>
<dbReference type="InterPro" id="IPR041569">
    <property type="entry name" value="AAA_lid_3"/>
</dbReference>
<evidence type="ECO:0000313" key="10">
    <source>
        <dbReference type="Proteomes" id="UP000825935"/>
    </source>
</evidence>
<dbReference type="SMART" id="SM00382">
    <property type="entry name" value="AAA"/>
    <property type="match status" value="2"/>
</dbReference>
<keyword evidence="3" id="KW-0150">Chloroplast</keyword>
<dbReference type="Gene3D" id="1.10.8.60">
    <property type="match status" value="1"/>
</dbReference>
<evidence type="ECO:0000256" key="7">
    <source>
        <dbReference type="RuleBase" id="RU367045"/>
    </source>
</evidence>
<comment type="catalytic activity">
    <reaction evidence="7">
        <text>ATP + H2O = ADP + phosphate + H(+)</text>
        <dbReference type="Rhea" id="RHEA:13065"/>
        <dbReference type="ChEBI" id="CHEBI:15377"/>
        <dbReference type="ChEBI" id="CHEBI:15378"/>
        <dbReference type="ChEBI" id="CHEBI:30616"/>
        <dbReference type="ChEBI" id="CHEBI:43474"/>
        <dbReference type="ChEBI" id="CHEBI:456216"/>
        <dbReference type="EC" id="3.6.4.6"/>
    </reaction>
</comment>
<dbReference type="InterPro" id="IPR039812">
    <property type="entry name" value="Vesicle-fus_ATPase"/>
</dbReference>
<dbReference type="Pfam" id="PF17862">
    <property type="entry name" value="AAA_lid_3"/>
    <property type="match status" value="1"/>
</dbReference>
<dbReference type="CDD" id="cd00009">
    <property type="entry name" value="AAA"/>
    <property type="match status" value="1"/>
</dbReference>
<dbReference type="Proteomes" id="UP000825935">
    <property type="component" value="Chromosome 7"/>
</dbReference>
<dbReference type="Pfam" id="PF02933">
    <property type="entry name" value="CDC48_2"/>
    <property type="match status" value="1"/>
</dbReference>
<gene>
    <name evidence="9" type="ORF">KP509_07G070600</name>
</gene>
<dbReference type="Gene3D" id="2.40.40.20">
    <property type="match status" value="1"/>
</dbReference>
<keyword evidence="7" id="KW-0479">Metal-binding</keyword>
<dbReference type="GO" id="GO:0046872">
    <property type="term" value="F:metal ion binding"/>
    <property type="evidence" value="ECO:0007669"/>
    <property type="project" value="UniProtKB-UniRule"/>
</dbReference>
<keyword evidence="7" id="KW-0963">Cytoplasm</keyword>
<keyword evidence="5 7" id="KW-0067">ATP-binding</keyword>
<dbReference type="PANTHER" id="PTHR23078">
    <property type="entry name" value="VESICULAR-FUSION PROTEIN NSF"/>
    <property type="match status" value="1"/>
</dbReference>
<evidence type="ECO:0000256" key="5">
    <source>
        <dbReference type="ARBA" id="ARBA00022840"/>
    </source>
</evidence>
<evidence type="ECO:0000256" key="3">
    <source>
        <dbReference type="ARBA" id="ARBA00022528"/>
    </source>
</evidence>
<evidence type="ECO:0000313" key="9">
    <source>
        <dbReference type="EMBL" id="KAH7433455.1"/>
    </source>
</evidence>
<dbReference type="GO" id="GO:0043001">
    <property type="term" value="P:Golgi to plasma membrane protein transport"/>
    <property type="evidence" value="ECO:0007669"/>
    <property type="project" value="TreeGrafter"/>
</dbReference>
<name>A0A8T2UIW3_CERRI</name>